<evidence type="ECO:0000256" key="1">
    <source>
        <dbReference type="SAM" id="MobiDB-lite"/>
    </source>
</evidence>
<feature type="compositionally biased region" description="Acidic residues" evidence="1">
    <location>
        <begin position="15"/>
        <end position="24"/>
    </location>
</feature>
<evidence type="ECO:0000313" key="2">
    <source>
        <dbReference type="EMBL" id="MPC59384.1"/>
    </source>
</evidence>
<gene>
    <name evidence="2" type="ORF">E2C01_053403</name>
</gene>
<protein>
    <submittedName>
        <fullName evidence="2">Uncharacterized protein</fullName>
    </submittedName>
</protein>
<accession>A0A5B7GRY8</accession>
<comment type="caution">
    <text evidence="2">The sequence shown here is derived from an EMBL/GenBank/DDBJ whole genome shotgun (WGS) entry which is preliminary data.</text>
</comment>
<proteinExistence type="predicted"/>
<dbReference type="EMBL" id="VSRR010016519">
    <property type="protein sequence ID" value="MPC59384.1"/>
    <property type="molecule type" value="Genomic_DNA"/>
</dbReference>
<name>A0A5B7GRY8_PORTR</name>
<dbReference type="AlphaFoldDB" id="A0A5B7GRY8"/>
<keyword evidence="3" id="KW-1185">Reference proteome</keyword>
<sequence length="88" mass="9920">MKMKIRARAKKEVVDGEEEEDGEDEIRTPNHPYHPSHSPPRKAPYRPSSALLLVVLLSLLCQGRCEWHDGEEDLISPTPPHMGPAEGR</sequence>
<evidence type="ECO:0000313" key="3">
    <source>
        <dbReference type="Proteomes" id="UP000324222"/>
    </source>
</evidence>
<dbReference type="Proteomes" id="UP000324222">
    <property type="component" value="Unassembled WGS sequence"/>
</dbReference>
<feature type="region of interest" description="Disordered" evidence="1">
    <location>
        <begin position="1"/>
        <end position="44"/>
    </location>
</feature>
<organism evidence="2 3">
    <name type="scientific">Portunus trituberculatus</name>
    <name type="common">Swimming crab</name>
    <name type="synonym">Neptunus trituberculatus</name>
    <dbReference type="NCBI Taxonomy" id="210409"/>
    <lineage>
        <taxon>Eukaryota</taxon>
        <taxon>Metazoa</taxon>
        <taxon>Ecdysozoa</taxon>
        <taxon>Arthropoda</taxon>
        <taxon>Crustacea</taxon>
        <taxon>Multicrustacea</taxon>
        <taxon>Malacostraca</taxon>
        <taxon>Eumalacostraca</taxon>
        <taxon>Eucarida</taxon>
        <taxon>Decapoda</taxon>
        <taxon>Pleocyemata</taxon>
        <taxon>Brachyura</taxon>
        <taxon>Eubrachyura</taxon>
        <taxon>Portunoidea</taxon>
        <taxon>Portunidae</taxon>
        <taxon>Portuninae</taxon>
        <taxon>Portunus</taxon>
    </lineage>
</organism>
<reference evidence="2 3" key="1">
    <citation type="submission" date="2019-05" db="EMBL/GenBank/DDBJ databases">
        <title>Another draft genome of Portunus trituberculatus and its Hox gene families provides insights of decapod evolution.</title>
        <authorList>
            <person name="Jeong J.-H."/>
            <person name="Song I."/>
            <person name="Kim S."/>
            <person name="Choi T."/>
            <person name="Kim D."/>
            <person name="Ryu S."/>
            <person name="Kim W."/>
        </authorList>
    </citation>
    <scope>NUCLEOTIDE SEQUENCE [LARGE SCALE GENOMIC DNA]</scope>
    <source>
        <tissue evidence="2">Muscle</tissue>
    </source>
</reference>